<keyword evidence="3" id="KW-1185">Reference proteome</keyword>
<keyword evidence="1" id="KW-0812">Transmembrane</keyword>
<gene>
    <name evidence="2" type="ORF">HME9302_00154</name>
</gene>
<reference evidence="2 3" key="1">
    <citation type="submission" date="2018-04" db="EMBL/GenBank/DDBJ databases">
        <title>Altererythrobacter sp. HME9302 genome sequencing and assembly.</title>
        <authorList>
            <person name="Kang H."/>
            <person name="Kim H."/>
            <person name="Joh K."/>
        </authorList>
    </citation>
    <scope>NUCLEOTIDE SEQUENCE [LARGE SCALE GENOMIC DNA]</scope>
    <source>
        <strain evidence="2 3">HME9302</strain>
    </source>
</reference>
<feature type="transmembrane region" description="Helical" evidence="1">
    <location>
        <begin position="25"/>
        <end position="45"/>
    </location>
</feature>
<evidence type="ECO:0000313" key="2">
    <source>
        <dbReference type="EMBL" id="RDC58977.1"/>
    </source>
</evidence>
<comment type="caution">
    <text evidence="2">The sequence shown here is derived from an EMBL/GenBank/DDBJ whole genome shotgun (WGS) entry which is preliminary data.</text>
</comment>
<dbReference type="Proteomes" id="UP000253727">
    <property type="component" value="Unassembled WGS sequence"/>
</dbReference>
<keyword evidence="1" id="KW-1133">Transmembrane helix</keyword>
<keyword evidence="1" id="KW-0472">Membrane</keyword>
<dbReference type="AlphaFoldDB" id="A0A369Q6N6"/>
<dbReference type="EMBL" id="QBKA01000002">
    <property type="protein sequence ID" value="RDC58977.1"/>
    <property type="molecule type" value="Genomic_DNA"/>
</dbReference>
<feature type="transmembrane region" description="Helical" evidence="1">
    <location>
        <begin position="84"/>
        <end position="105"/>
    </location>
</feature>
<feature type="transmembrane region" description="Helical" evidence="1">
    <location>
        <begin position="112"/>
        <end position="132"/>
    </location>
</feature>
<evidence type="ECO:0000313" key="3">
    <source>
        <dbReference type="Proteomes" id="UP000253727"/>
    </source>
</evidence>
<feature type="transmembrane region" description="Helical" evidence="1">
    <location>
        <begin position="155"/>
        <end position="175"/>
    </location>
</feature>
<sequence length="178" mass="18574">MTAMLDAGLLDAAWQWARENELADAALFAVVGVGIGLLALGARQWGAARLAARQLESVEAWQKQSDDAPDETEEDATTHTPLSILWTGGIVFAASASFPLASLLAQATGIASGYWIATGVSALMLIFAYKFWNPSMDDSGTRFADVGAEADDNHFSIGLIVGSVVILGLVATIAMGSA</sequence>
<protein>
    <submittedName>
        <fullName evidence="2">Uncharacterized protein</fullName>
    </submittedName>
</protein>
<proteinExistence type="predicted"/>
<name>A0A369Q6N6_9SPHN</name>
<accession>A0A369Q6N6</accession>
<evidence type="ECO:0000256" key="1">
    <source>
        <dbReference type="SAM" id="Phobius"/>
    </source>
</evidence>
<organism evidence="2 3">
    <name type="scientific">Alteripontixanthobacter maritimus</name>
    <dbReference type="NCBI Taxonomy" id="2161824"/>
    <lineage>
        <taxon>Bacteria</taxon>
        <taxon>Pseudomonadati</taxon>
        <taxon>Pseudomonadota</taxon>
        <taxon>Alphaproteobacteria</taxon>
        <taxon>Sphingomonadales</taxon>
        <taxon>Erythrobacteraceae</taxon>
        <taxon>Alteripontixanthobacter</taxon>
    </lineage>
</organism>